<dbReference type="RefSeq" id="WP_189971474.1">
    <property type="nucleotide sequence ID" value="NZ_BMVL01000008.1"/>
</dbReference>
<accession>A0ABS4L8F7</accession>
<protein>
    <submittedName>
        <fullName evidence="1">Uncharacterized protein</fullName>
    </submittedName>
</protein>
<reference evidence="1 2" key="1">
    <citation type="submission" date="2021-03" db="EMBL/GenBank/DDBJ databases">
        <title>Genomic Encyclopedia of Type Strains, Phase IV (KMG-IV): sequencing the most valuable type-strain genomes for metagenomic binning, comparative biology and taxonomic classification.</title>
        <authorList>
            <person name="Goeker M."/>
        </authorList>
    </citation>
    <scope>NUCLEOTIDE SEQUENCE [LARGE SCALE GENOMIC DNA]</scope>
    <source>
        <strain evidence="1 2">DSM 40526</strain>
    </source>
</reference>
<evidence type="ECO:0000313" key="2">
    <source>
        <dbReference type="Proteomes" id="UP001519310"/>
    </source>
</evidence>
<keyword evidence="2" id="KW-1185">Reference proteome</keyword>
<sequence>MSSTTSDVDVLTAAGWLPGRDAAGPAMRAILEACAVVDPRVGGAGWKVFPAAREALRAYHGLLVRPSGPGLDVAPTGAVVDPREAACTVGSFHRLGAELGVLLFPLGRTDADAPLAVDELGRLFSVDHGGARLLGESVAEGLTSLARGRMPVRLTARREAWTLGPLPADDLLLEAVKAALTAVYVLHRHGAYSARAVRLRATTLRGIGALALDRVFPLPGGSLEAAAVPLARDMAQALEAAGIRTRGTELQLSVPPPPAVTGPPATFAWALTVGASAAHPSTADLTLTGGAGASVGEAAATFDACVADLVRPTAPEIVASRTVRDHGPDRVDHAVPRAARLPEGCGPAIDGAADDL</sequence>
<evidence type="ECO:0000313" key="1">
    <source>
        <dbReference type="EMBL" id="MBP2038377.1"/>
    </source>
</evidence>
<comment type="caution">
    <text evidence="1">The sequence shown here is derived from an EMBL/GenBank/DDBJ whole genome shotgun (WGS) entry which is preliminary data.</text>
</comment>
<gene>
    <name evidence="1" type="ORF">J2Z77_004184</name>
</gene>
<dbReference type="Proteomes" id="UP001519310">
    <property type="component" value="Unassembled WGS sequence"/>
</dbReference>
<dbReference type="Pfam" id="PF14433">
    <property type="entry name" value="SUKH-3"/>
    <property type="match status" value="1"/>
</dbReference>
<dbReference type="EMBL" id="JAGGLQ010000007">
    <property type="protein sequence ID" value="MBP2038377.1"/>
    <property type="molecule type" value="Genomic_DNA"/>
</dbReference>
<proteinExistence type="predicted"/>
<dbReference type="InterPro" id="IPR025850">
    <property type="entry name" value="SUKH-3"/>
</dbReference>
<name>A0ABS4L8F7_STRAV</name>
<organism evidence="1 2">
    <name type="scientific">Streptomyces avidinii</name>
    <dbReference type="NCBI Taxonomy" id="1895"/>
    <lineage>
        <taxon>Bacteria</taxon>
        <taxon>Bacillati</taxon>
        <taxon>Actinomycetota</taxon>
        <taxon>Actinomycetes</taxon>
        <taxon>Kitasatosporales</taxon>
        <taxon>Streptomycetaceae</taxon>
        <taxon>Streptomyces</taxon>
    </lineage>
</organism>